<dbReference type="EMBL" id="JADOGI010000025">
    <property type="protein sequence ID" value="MBF8186279.1"/>
    <property type="molecule type" value="Genomic_DNA"/>
</dbReference>
<protein>
    <submittedName>
        <fullName evidence="1">Uncharacterized protein</fullName>
    </submittedName>
</protein>
<keyword evidence="2" id="KW-1185">Reference proteome</keyword>
<dbReference type="RefSeq" id="WP_195895255.1">
    <property type="nucleotide sequence ID" value="NZ_JADOGI010000025.1"/>
</dbReference>
<gene>
    <name evidence="1" type="ORF">ITP53_11075</name>
</gene>
<dbReference type="AlphaFoldDB" id="A0A931A7V3"/>
<sequence>MRWRARTIAAGVNDAWTTWRTATINTTGGQPIRSGEQATQSAAAASPDFLDHFTTETCRQEGWQGGRAVLHNQYRPFTWCFTLTYGVVLIHTVIVDGVKVKVPAGLTQFTATTVILTRVGNYLAQALDDYSRHSRDIDVWYKIEPEGVSINDNSITLNANITTAGHPSPGVCAVDGASSRTALRAGWKSAPYAHFKIKSSTAASSGFHNEGTCRIGTYIEVGGYLNGKLLNDEDVENFVTEPEVMCDTSPKYTDHRGGCVLGRGNRALHG</sequence>
<evidence type="ECO:0000313" key="1">
    <source>
        <dbReference type="EMBL" id="MBF8186279.1"/>
    </source>
</evidence>
<dbReference type="Proteomes" id="UP000605361">
    <property type="component" value="Unassembled WGS sequence"/>
</dbReference>
<evidence type="ECO:0000313" key="2">
    <source>
        <dbReference type="Proteomes" id="UP000605361"/>
    </source>
</evidence>
<name>A0A931A7V3_9ACTN</name>
<accession>A0A931A7V3</accession>
<comment type="caution">
    <text evidence="1">The sequence shown here is derived from an EMBL/GenBank/DDBJ whole genome shotgun (WGS) entry which is preliminary data.</text>
</comment>
<reference evidence="1" key="1">
    <citation type="submission" date="2020-11" db="EMBL/GenBank/DDBJ databases">
        <title>Whole-genome analyses of Nonomuraea sp. K274.</title>
        <authorList>
            <person name="Veyisoglu A."/>
        </authorList>
    </citation>
    <scope>NUCLEOTIDE SEQUENCE</scope>
    <source>
        <strain evidence="1">K274</strain>
    </source>
</reference>
<organism evidence="1 2">
    <name type="scientific">Nonomuraea cypriaca</name>
    <dbReference type="NCBI Taxonomy" id="1187855"/>
    <lineage>
        <taxon>Bacteria</taxon>
        <taxon>Bacillati</taxon>
        <taxon>Actinomycetota</taxon>
        <taxon>Actinomycetes</taxon>
        <taxon>Streptosporangiales</taxon>
        <taxon>Streptosporangiaceae</taxon>
        <taxon>Nonomuraea</taxon>
    </lineage>
</organism>
<proteinExistence type="predicted"/>